<reference evidence="3 4" key="1">
    <citation type="submission" date="2021-02" db="EMBL/GenBank/DDBJ databases">
        <authorList>
            <person name="Park J.-S."/>
        </authorList>
    </citation>
    <scope>NUCLEOTIDE SEQUENCE [LARGE SCALE GENOMIC DNA]</scope>
    <source>
        <strain evidence="3 4">188UL20-2</strain>
    </source>
</reference>
<keyword evidence="2" id="KW-1133">Transmembrane helix</keyword>
<feature type="compositionally biased region" description="Basic and acidic residues" evidence="1">
    <location>
        <begin position="24"/>
        <end position="46"/>
    </location>
</feature>
<protein>
    <submittedName>
        <fullName evidence="3">Uroporphyrinogen-III C-methyltransferase</fullName>
    </submittedName>
</protein>
<dbReference type="RefSeq" id="WP_205159093.1">
    <property type="nucleotide sequence ID" value="NZ_JAFEUM010000006.1"/>
</dbReference>
<feature type="transmembrane region" description="Helical" evidence="2">
    <location>
        <begin position="77"/>
        <end position="96"/>
    </location>
</feature>
<name>A0ABS2HLJ5_9VIBR</name>
<dbReference type="EMBL" id="JAFEUM010000006">
    <property type="protein sequence ID" value="MBM7037566.1"/>
    <property type="molecule type" value="Genomic_DNA"/>
</dbReference>
<proteinExistence type="predicted"/>
<evidence type="ECO:0000313" key="4">
    <source>
        <dbReference type="Proteomes" id="UP000809621"/>
    </source>
</evidence>
<organism evidence="3 4">
    <name type="scientific">Vibrio ulleungensis</name>
    <dbReference type="NCBI Taxonomy" id="2807619"/>
    <lineage>
        <taxon>Bacteria</taxon>
        <taxon>Pseudomonadati</taxon>
        <taxon>Pseudomonadota</taxon>
        <taxon>Gammaproteobacteria</taxon>
        <taxon>Vibrionales</taxon>
        <taxon>Vibrionaceae</taxon>
        <taxon>Vibrio</taxon>
    </lineage>
</organism>
<evidence type="ECO:0000256" key="1">
    <source>
        <dbReference type="SAM" id="MobiDB-lite"/>
    </source>
</evidence>
<dbReference type="PANTHER" id="PTHR38043">
    <property type="entry name" value="PROTEIN HEMX"/>
    <property type="match status" value="1"/>
</dbReference>
<dbReference type="InterPro" id="IPR007470">
    <property type="entry name" value="HemX"/>
</dbReference>
<sequence length="412" mass="45907">MTDKTNASEPKDTDVTPTSTSDAKTTEKDTAPAKESPKSTPNKDESNASSVQADKPKSQPKPKTPDTDKQKQPSNKIAWVALIIAIITAAYGYWYLQQQNQQLSQELATIKSSITSNNQQLSQSVNDASKDLTAQTSEMVSRVEVTQTQQQQSIEALQSAVTDVKGRRPNDWLLAEADYLVNLASSKLHLEHDVVTATHLMESADQRIAALNDPSLTELRQHINDDLTELRSTPVYDKDGLVLKLISLQKTIDALPLANAVIPEAEEVAIKEVSSDITDWQDNLMSSLKAFSDQFITYRVRDGSAVPLLSPQQHFYLRENAKAKLETAIRGVYQEQDELYRTSIDTVLEWSAVYFAQDDAKVQSFQKQVKALLDQDISIEYPSKLSTQPILEEIIRVRLRKEVTTLGSKEAS</sequence>
<gene>
    <name evidence="3" type="ORF">JQC93_14235</name>
</gene>
<evidence type="ECO:0000313" key="3">
    <source>
        <dbReference type="EMBL" id="MBM7037566.1"/>
    </source>
</evidence>
<keyword evidence="2" id="KW-0812">Transmembrane</keyword>
<comment type="caution">
    <text evidence="3">The sequence shown here is derived from an EMBL/GenBank/DDBJ whole genome shotgun (WGS) entry which is preliminary data.</text>
</comment>
<dbReference type="Pfam" id="PF04375">
    <property type="entry name" value="HemX"/>
    <property type="match status" value="1"/>
</dbReference>
<feature type="region of interest" description="Disordered" evidence="1">
    <location>
        <begin position="1"/>
        <end position="73"/>
    </location>
</feature>
<keyword evidence="2" id="KW-0472">Membrane</keyword>
<accession>A0ABS2HLJ5</accession>
<keyword evidence="4" id="KW-1185">Reference proteome</keyword>
<dbReference type="PANTHER" id="PTHR38043:SF1">
    <property type="entry name" value="PROTEIN HEMX"/>
    <property type="match status" value="1"/>
</dbReference>
<dbReference type="Proteomes" id="UP000809621">
    <property type="component" value="Unassembled WGS sequence"/>
</dbReference>
<evidence type="ECO:0000256" key="2">
    <source>
        <dbReference type="SAM" id="Phobius"/>
    </source>
</evidence>